<dbReference type="PANTHER" id="PTHR11439:SF467">
    <property type="entry name" value="INTEGRASE CATALYTIC DOMAIN-CONTAINING PROTEIN"/>
    <property type="match status" value="1"/>
</dbReference>
<evidence type="ECO:0000313" key="1">
    <source>
        <dbReference type="EMBL" id="GAA0152214.1"/>
    </source>
</evidence>
<dbReference type="EMBL" id="BAABME010001938">
    <property type="protein sequence ID" value="GAA0152214.1"/>
    <property type="molecule type" value="Genomic_DNA"/>
</dbReference>
<evidence type="ECO:0000313" key="2">
    <source>
        <dbReference type="Proteomes" id="UP001454036"/>
    </source>
</evidence>
<dbReference type="CDD" id="cd09272">
    <property type="entry name" value="RNase_HI_RT_Ty1"/>
    <property type="match status" value="1"/>
</dbReference>
<name>A0AAV3PKQ6_LITER</name>
<organism evidence="1 2">
    <name type="scientific">Lithospermum erythrorhizon</name>
    <name type="common">Purple gromwell</name>
    <name type="synonym">Lithospermum officinale var. erythrorhizon</name>
    <dbReference type="NCBI Taxonomy" id="34254"/>
    <lineage>
        <taxon>Eukaryota</taxon>
        <taxon>Viridiplantae</taxon>
        <taxon>Streptophyta</taxon>
        <taxon>Embryophyta</taxon>
        <taxon>Tracheophyta</taxon>
        <taxon>Spermatophyta</taxon>
        <taxon>Magnoliopsida</taxon>
        <taxon>eudicotyledons</taxon>
        <taxon>Gunneridae</taxon>
        <taxon>Pentapetalae</taxon>
        <taxon>asterids</taxon>
        <taxon>lamiids</taxon>
        <taxon>Boraginales</taxon>
        <taxon>Boraginaceae</taxon>
        <taxon>Boraginoideae</taxon>
        <taxon>Lithospermeae</taxon>
        <taxon>Lithospermum</taxon>
    </lineage>
</organism>
<keyword evidence="2" id="KW-1185">Reference proteome</keyword>
<dbReference type="PANTHER" id="PTHR11439">
    <property type="entry name" value="GAG-POL-RELATED RETROTRANSPOSON"/>
    <property type="match status" value="1"/>
</dbReference>
<accession>A0AAV3PKQ6</accession>
<reference evidence="1 2" key="1">
    <citation type="submission" date="2024-01" db="EMBL/GenBank/DDBJ databases">
        <title>The complete chloroplast genome sequence of Lithospermum erythrorhizon: insights into the phylogenetic relationship among Boraginaceae species and the maternal lineages of purple gromwells.</title>
        <authorList>
            <person name="Okada T."/>
            <person name="Watanabe K."/>
        </authorList>
    </citation>
    <scope>NUCLEOTIDE SEQUENCE [LARGE SCALE GENOMIC DNA]</scope>
</reference>
<protein>
    <recommendedName>
        <fullName evidence="3">Retrovirus-related Pol polyprotein from transposon TNT 1-94</fullName>
    </recommendedName>
</protein>
<proteinExistence type="predicted"/>
<dbReference type="Proteomes" id="UP001454036">
    <property type="component" value="Unassembled WGS sequence"/>
</dbReference>
<comment type="caution">
    <text evidence="1">The sequence shown here is derived from an EMBL/GenBank/DDBJ whole genome shotgun (WGS) entry which is preliminary data.</text>
</comment>
<dbReference type="AlphaFoldDB" id="A0AAV3PKQ6"/>
<evidence type="ECO:0008006" key="3">
    <source>
        <dbReference type="Google" id="ProtNLM"/>
    </source>
</evidence>
<gene>
    <name evidence="1" type="ORF">LIER_10750</name>
</gene>
<sequence length="201" mass="22669">MESSKPVSCPLDAHFKLSSKLSTEKKDDVEHMKNVPYASVVGSLMYAMLCTRPDLAYSVGMFSRFLSRPGKKYWEAVKWVFRYLMGTSDLSICFGGGEAAHADIVGDLDMKRSTSEVEYIAVNECCKELLWLKKLFRELGIRQTVMYHWVREVLEKKLALIEKVHTNDNGADMFIKVLPEGKFDKCCSIAGLAVVPAATFH</sequence>